<accession>A0A0R1J6P1</accession>
<sequence>MTMKKIAKVLSLLLLFVLVGCSASKVSEESNAKLQAVNYLKLSKRKREEVYFNFRKSKSAYNYAVNMTITNKSDKDVRFYLGKFIILNADDPDLEISSSSNKDVVVEPNSRVTVHHLFEHISQVIFNGPSGYYYLNSNHLLANLK</sequence>
<dbReference type="AlphaFoldDB" id="A0A0R1J6P1"/>
<reference evidence="2 3" key="1">
    <citation type="journal article" date="2015" name="Genome Announc.">
        <title>Expanding the biotechnology potential of lactobacilli through comparative genomics of 213 strains and associated genera.</title>
        <authorList>
            <person name="Sun Z."/>
            <person name="Harris H.M."/>
            <person name="McCann A."/>
            <person name="Guo C."/>
            <person name="Argimon S."/>
            <person name="Zhang W."/>
            <person name="Yang X."/>
            <person name="Jeffery I.B."/>
            <person name="Cooney J.C."/>
            <person name="Kagawa T.F."/>
            <person name="Liu W."/>
            <person name="Song Y."/>
            <person name="Salvetti E."/>
            <person name="Wrobel A."/>
            <person name="Rasinkangas P."/>
            <person name="Parkhill J."/>
            <person name="Rea M.C."/>
            <person name="O'Sullivan O."/>
            <person name="Ritari J."/>
            <person name="Douillard F.P."/>
            <person name="Paul Ross R."/>
            <person name="Yang R."/>
            <person name="Briner A.E."/>
            <person name="Felis G.E."/>
            <person name="de Vos W.M."/>
            <person name="Barrangou R."/>
            <person name="Klaenhammer T.R."/>
            <person name="Caufield P.W."/>
            <person name="Cui Y."/>
            <person name="Zhang H."/>
            <person name="O'Toole P.W."/>
        </authorList>
    </citation>
    <scope>NUCLEOTIDE SEQUENCE [LARGE SCALE GENOMIC DNA]</scope>
    <source>
        <strain evidence="2 3">DSM 20183</strain>
    </source>
</reference>
<dbReference type="EMBL" id="AZDG01000026">
    <property type="protein sequence ID" value="KRK63658.1"/>
    <property type="molecule type" value="Genomic_DNA"/>
</dbReference>
<keyword evidence="1" id="KW-0732">Signal</keyword>
<comment type="caution">
    <text evidence="2">The sequence shown here is derived from an EMBL/GenBank/DDBJ whole genome shotgun (WGS) entry which is preliminary data.</text>
</comment>
<organism evidence="2 3">
    <name type="scientific">Companilactobacillus tucceti DSM 20183</name>
    <dbReference type="NCBI Taxonomy" id="1423811"/>
    <lineage>
        <taxon>Bacteria</taxon>
        <taxon>Bacillati</taxon>
        <taxon>Bacillota</taxon>
        <taxon>Bacilli</taxon>
        <taxon>Lactobacillales</taxon>
        <taxon>Lactobacillaceae</taxon>
        <taxon>Companilactobacillus</taxon>
    </lineage>
</organism>
<feature type="signal peptide" evidence="1">
    <location>
        <begin position="1"/>
        <end position="23"/>
    </location>
</feature>
<evidence type="ECO:0000313" key="2">
    <source>
        <dbReference type="EMBL" id="KRK63658.1"/>
    </source>
</evidence>
<dbReference type="PROSITE" id="PS51257">
    <property type="entry name" value="PROKAR_LIPOPROTEIN"/>
    <property type="match status" value="1"/>
</dbReference>
<dbReference type="PATRIC" id="fig|1423811.3.peg.1286"/>
<evidence type="ECO:0000256" key="1">
    <source>
        <dbReference type="SAM" id="SignalP"/>
    </source>
</evidence>
<feature type="chain" id="PRO_5039406432" description="DUF4352 domain-containing protein" evidence="1">
    <location>
        <begin position="24"/>
        <end position="145"/>
    </location>
</feature>
<evidence type="ECO:0000313" key="3">
    <source>
        <dbReference type="Proteomes" id="UP000050929"/>
    </source>
</evidence>
<name>A0A0R1J6P1_9LACO</name>
<proteinExistence type="predicted"/>
<evidence type="ECO:0008006" key="4">
    <source>
        <dbReference type="Google" id="ProtNLM"/>
    </source>
</evidence>
<dbReference type="Proteomes" id="UP000050929">
    <property type="component" value="Unassembled WGS sequence"/>
</dbReference>
<keyword evidence="3" id="KW-1185">Reference proteome</keyword>
<protein>
    <recommendedName>
        <fullName evidence="4">DUF4352 domain-containing protein</fullName>
    </recommendedName>
</protein>
<gene>
    <name evidence="2" type="ORF">FC72_GL001262</name>
</gene>